<accession>A0A0P1ACG3</accession>
<dbReference type="GeneID" id="36401103"/>
<dbReference type="EMBL" id="CCYD01000291">
    <property type="protein sequence ID" value="CEG38006.1"/>
    <property type="molecule type" value="Genomic_DNA"/>
</dbReference>
<evidence type="ECO:0000313" key="1">
    <source>
        <dbReference type="EMBL" id="CEG38006.1"/>
    </source>
</evidence>
<keyword evidence="2" id="KW-1185">Reference proteome</keyword>
<dbReference type="AlphaFoldDB" id="A0A0P1ACG3"/>
<sequence length="49" mass="5589">MTTRPVRRFSYDTLPSQTYCNHGGRPTRKGVLKLHNNAPWFSQASNIAI</sequence>
<dbReference type="Proteomes" id="UP000054928">
    <property type="component" value="Unassembled WGS sequence"/>
</dbReference>
<protein>
    <submittedName>
        <fullName evidence="1">Uncharacterized protein</fullName>
    </submittedName>
</protein>
<name>A0A0P1ACG3_PLAHL</name>
<proteinExistence type="predicted"/>
<reference evidence="2" key="1">
    <citation type="submission" date="2014-09" db="EMBL/GenBank/DDBJ databases">
        <authorList>
            <person name="Sharma Rahul"/>
            <person name="Thines Marco"/>
        </authorList>
    </citation>
    <scope>NUCLEOTIDE SEQUENCE [LARGE SCALE GENOMIC DNA]</scope>
</reference>
<organism evidence="1 2">
    <name type="scientific">Plasmopara halstedii</name>
    <name type="common">Downy mildew of sunflower</name>
    <dbReference type="NCBI Taxonomy" id="4781"/>
    <lineage>
        <taxon>Eukaryota</taxon>
        <taxon>Sar</taxon>
        <taxon>Stramenopiles</taxon>
        <taxon>Oomycota</taxon>
        <taxon>Peronosporomycetes</taxon>
        <taxon>Peronosporales</taxon>
        <taxon>Peronosporaceae</taxon>
        <taxon>Plasmopara</taxon>
    </lineage>
</organism>
<dbReference type="RefSeq" id="XP_024574375.1">
    <property type="nucleotide sequence ID" value="XM_024723395.1"/>
</dbReference>
<evidence type="ECO:0000313" key="2">
    <source>
        <dbReference type="Proteomes" id="UP000054928"/>
    </source>
</evidence>